<dbReference type="InterPro" id="IPR052513">
    <property type="entry name" value="Thioester_dehydratase-like"/>
</dbReference>
<gene>
    <name evidence="2" type="ORF">EOI86_17785</name>
</gene>
<evidence type="ECO:0000313" key="2">
    <source>
        <dbReference type="EMBL" id="RVU34704.1"/>
    </source>
</evidence>
<feature type="domain" description="ChsH2 C-terminal OB-fold" evidence="1">
    <location>
        <begin position="52"/>
        <end position="107"/>
    </location>
</feature>
<dbReference type="AlphaFoldDB" id="A0A437QJM5"/>
<keyword evidence="3" id="KW-1185">Reference proteome</keyword>
<dbReference type="PANTHER" id="PTHR34075">
    <property type="entry name" value="BLR3430 PROTEIN"/>
    <property type="match status" value="1"/>
</dbReference>
<sequence>MNNKADGALGPQAAYEAFLKQGRFMIQRSKSTGEYVFYPRVCAPSGAQDLEWVEATGRGTVYAATMKRGREGDTSIVLIDLEEGPRMMSTIAGDIDLPIGTKVAARVEGTGEQARVVFDPAQDKEGAQ</sequence>
<dbReference type="PANTHER" id="PTHR34075:SF5">
    <property type="entry name" value="BLR3430 PROTEIN"/>
    <property type="match status" value="1"/>
</dbReference>
<evidence type="ECO:0000259" key="1">
    <source>
        <dbReference type="Pfam" id="PF01796"/>
    </source>
</evidence>
<proteinExistence type="predicted"/>
<dbReference type="EMBL" id="SADE01000003">
    <property type="protein sequence ID" value="RVU34704.1"/>
    <property type="molecule type" value="Genomic_DNA"/>
</dbReference>
<dbReference type="InterPro" id="IPR012340">
    <property type="entry name" value="NA-bd_OB-fold"/>
</dbReference>
<organism evidence="2 3">
    <name type="scientific">Hwanghaeella grinnelliae</name>
    <dbReference type="NCBI Taxonomy" id="2500179"/>
    <lineage>
        <taxon>Bacteria</taxon>
        <taxon>Pseudomonadati</taxon>
        <taxon>Pseudomonadota</taxon>
        <taxon>Alphaproteobacteria</taxon>
        <taxon>Rhodospirillales</taxon>
        <taxon>Rhodospirillaceae</taxon>
        <taxon>Hwanghaeella</taxon>
    </lineage>
</organism>
<dbReference type="Proteomes" id="UP000287447">
    <property type="component" value="Unassembled WGS sequence"/>
</dbReference>
<comment type="caution">
    <text evidence="2">The sequence shown here is derived from an EMBL/GenBank/DDBJ whole genome shotgun (WGS) entry which is preliminary data.</text>
</comment>
<dbReference type="Pfam" id="PF01796">
    <property type="entry name" value="OB_ChsH2_C"/>
    <property type="match status" value="1"/>
</dbReference>
<dbReference type="RefSeq" id="WP_127766780.1">
    <property type="nucleotide sequence ID" value="NZ_SADE01000003.1"/>
</dbReference>
<name>A0A437QJM5_9PROT</name>
<evidence type="ECO:0000313" key="3">
    <source>
        <dbReference type="Proteomes" id="UP000287447"/>
    </source>
</evidence>
<protein>
    <submittedName>
        <fullName evidence="2">Nucleic acid-binding protein</fullName>
    </submittedName>
</protein>
<accession>A0A437QJM5</accession>
<dbReference type="InterPro" id="IPR002878">
    <property type="entry name" value="ChsH2_C"/>
</dbReference>
<dbReference type="SUPFAM" id="SSF50249">
    <property type="entry name" value="Nucleic acid-binding proteins"/>
    <property type="match status" value="1"/>
</dbReference>
<reference evidence="3" key="1">
    <citation type="submission" date="2019-01" db="EMBL/GenBank/DDBJ databases">
        <title>Gri0909 isolated from a small marine red alga.</title>
        <authorList>
            <person name="Kim J."/>
            <person name="Jeong S.E."/>
            <person name="Jeon C.O."/>
        </authorList>
    </citation>
    <scope>NUCLEOTIDE SEQUENCE [LARGE SCALE GENOMIC DNA]</scope>
    <source>
        <strain evidence="3">Gri0909</strain>
    </source>
</reference>